<dbReference type="SUPFAM" id="SSF55347">
    <property type="entry name" value="Glyceraldehyde-3-phosphate dehydrogenase-like, C-terminal domain"/>
    <property type="match status" value="1"/>
</dbReference>
<dbReference type="Gene3D" id="3.40.50.720">
    <property type="entry name" value="NAD(P)-binding Rossmann-like Domain"/>
    <property type="match status" value="1"/>
</dbReference>
<sequence>MAPAAAEVRYGIVGVGMMGREHLHNLAHLAGEVEREQSVRVCVTCLADPHPESLLLGLRLAAELGLPPPQVIEAAKHRPDILVQVGLEYRYMPPVAKLIDIVKSGTLGQVRMVAIREHRFPFLVKVKNWNRFNYNSGGTLVEKCCHFFDLIRLFADANPVRVMASGAIDVNHKDEVYDGKVPDIIDNAYVIVEFDNGCRGMLDLCMFAEGSKNEQEISVVGDTGKALPIHNSVMVFGDRGRGKGPRTVREGSSLTRLKGHTLGTPESRHGEAFVPEGVVRVGKRAGGRDGVVTVKAEDERIKAQGACSPAISLDDGLLSVAIGVAGQLSIEKGRFVTIEEVLGSLQGRPLEWVTAVTDGPGPCQRCGVAAVLRPGRRCWVGCVSLGRVIFRRSSALRWQRCESTWAVLARCCGGGPCQRCGVAACSSARSEVLGGLRFSRPCDLSAVFGIAVAAVRVYMGGAGKVLRWRRCESTWAVLTKSFEVW</sequence>
<feature type="domain" description="Gfo/Idh/MocA-like oxidoreductase C-terminal" evidence="1">
    <location>
        <begin position="102"/>
        <end position="337"/>
    </location>
</feature>
<reference evidence="2" key="1">
    <citation type="submission" date="2015-06" db="UniProtKB">
        <authorList>
            <consortium name="EnsemblPlants"/>
        </authorList>
    </citation>
    <scope>IDENTIFICATION</scope>
</reference>
<evidence type="ECO:0000259" key="1">
    <source>
        <dbReference type="Pfam" id="PF02894"/>
    </source>
</evidence>
<accession>M8BXR5</accession>
<dbReference type="Gene3D" id="3.30.360.10">
    <property type="entry name" value="Dihydrodipicolinate Reductase, domain 2"/>
    <property type="match status" value="1"/>
</dbReference>
<proteinExistence type="predicted"/>
<dbReference type="EnsemblPlants" id="EMT11639">
    <property type="protein sequence ID" value="EMT11639"/>
    <property type="gene ID" value="F775_21266"/>
</dbReference>
<dbReference type="InterPro" id="IPR004104">
    <property type="entry name" value="Gfo/Idh/MocA-like_OxRdtase_C"/>
</dbReference>
<dbReference type="AlphaFoldDB" id="M8BXR5"/>
<name>M8BXR5_AEGTA</name>
<organism evidence="2">
    <name type="scientific">Aegilops tauschii</name>
    <name type="common">Tausch's goatgrass</name>
    <name type="synonym">Aegilops squarrosa</name>
    <dbReference type="NCBI Taxonomy" id="37682"/>
    <lineage>
        <taxon>Eukaryota</taxon>
        <taxon>Viridiplantae</taxon>
        <taxon>Streptophyta</taxon>
        <taxon>Embryophyta</taxon>
        <taxon>Tracheophyta</taxon>
        <taxon>Spermatophyta</taxon>
        <taxon>Magnoliopsida</taxon>
        <taxon>Liliopsida</taxon>
        <taxon>Poales</taxon>
        <taxon>Poaceae</taxon>
        <taxon>BOP clade</taxon>
        <taxon>Pooideae</taxon>
        <taxon>Triticodae</taxon>
        <taxon>Triticeae</taxon>
        <taxon>Triticinae</taxon>
        <taxon>Aegilops</taxon>
    </lineage>
</organism>
<dbReference type="PANTHER" id="PTHR43593:SF1">
    <property type="entry name" value="INOSITOL 2-DEHYDROGENASE"/>
    <property type="match status" value="1"/>
</dbReference>
<dbReference type="PANTHER" id="PTHR43593">
    <property type="match status" value="1"/>
</dbReference>
<dbReference type="InterPro" id="IPR050424">
    <property type="entry name" value="Gfo-Idh-MocA_inositol_DH"/>
</dbReference>
<protein>
    <submittedName>
        <fullName evidence="2">Putative oxidoreductase yteT</fullName>
    </submittedName>
</protein>
<dbReference type="Pfam" id="PF02894">
    <property type="entry name" value="GFO_IDH_MocA_C"/>
    <property type="match status" value="1"/>
</dbReference>
<dbReference type="InterPro" id="IPR036291">
    <property type="entry name" value="NAD(P)-bd_dom_sf"/>
</dbReference>
<evidence type="ECO:0000313" key="2">
    <source>
        <dbReference type="EnsemblPlants" id="EMT11639"/>
    </source>
</evidence>
<dbReference type="SUPFAM" id="SSF51735">
    <property type="entry name" value="NAD(P)-binding Rossmann-fold domains"/>
    <property type="match status" value="1"/>
</dbReference>